<dbReference type="RefSeq" id="WP_188447606.1">
    <property type="nucleotide sequence ID" value="NZ_BMDW01000013.1"/>
</dbReference>
<protein>
    <submittedName>
        <fullName evidence="6">Integrase</fullName>
    </submittedName>
</protein>
<keyword evidence="7" id="KW-1185">Reference proteome</keyword>
<dbReference type="Gene3D" id="1.10.150.130">
    <property type="match status" value="1"/>
</dbReference>
<proteinExistence type="inferred from homology"/>
<evidence type="ECO:0000256" key="4">
    <source>
        <dbReference type="ARBA" id="ARBA00023172"/>
    </source>
</evidence>
<comment type="caution">
    <text evidence="6">The sequence shown here is derived from an EMBL/GenBank/DDBJ whole genome shotgun (WGS) entry which is preliminary data.</text>
</comment>
<comment type="similarity">
    <text evidence="1">Belongs to the 'phage' integrase family.</text>
</comment>
<sequence length="394" mass="42886">MARVTKRLTALAVSRESSAGMHADGNGLYLHVKDSGAKSWALIFKLDGKRREMGLGPYPAISLALAREQAAVANTQVASGIDPIAARKKSAASTVVVTFGDAATNLIAALKVGWKNPKHHQQWTNTLTTHAASLWNLPIDQIAAQHVLDVLSPIWAEIPETASRVRGRIERVLDAAKARGLRMGENPARWNGHLSILLPARTKKSHRGHHPAMPFGEVAAFMQRLSAQEGSAPKALRFTILTAARTSEALNAVWAEFDLKAARWTIPAARMKSGINHVVPLSGAALVVLRAQHVLPRGTGDFVFPGAKEGRPLSNMSMEMVLRRMKKQSVTVHGFRSSFRDWAGELTDHARETAEAALAHAVGNEVEVAYRRGTSIDKRVTLMQDWADYLAVDV</sequence>
<keyword evidence="2" id="KW-0229">DNA integration</keyword>
<dbReference type="Pfam" id="PF22022">
    <property type="entry name" value="Phage_int_M"/>
    <property type="match status" value="1"/>
</dbReference>
<evidence type="ECO:0000256" key="3">
    <source>
        <dbReference type="ARBA" id="ARBA00023125"/>
    </source>
</evidence>
<dbReference type="Gene3D" id="1.10.443.10">
    <property type="entry name" value="Intergrase catalytic core"/>
    <property type="match status" value="1"/>
</dbReference>
<dbReference type="PANTHER" id="PTHR30629:SF2">
    <property type="entry name" value="PROPHAGE INTEGRASE INTS-RELATED"/>
    <property type="match status" value="1"/>
</dbReference>
<dbReference type="InterPro" id="IPR010998">
    <property type="entry name" value="Integrase_recombinase_N"/>
</dbReference>
<dbReference type="Pfam" id="PF00589">
    <property type="entry name" value="Phage_integrase"/>
    <property type="match status" value="1"/>
</dbReference>
<dbReference type="InterPro" id="IPR050808">
    <property type="entry name" value="Phage_Integrase"/>
</dbReference>
<dbReference type="CDD" id="cd00801">
    <property type="entry name" value="INT_P4_C"/>
    <property type="match status" value="1"/>
</dbReference>
<dbReference type="InterPro" id="IPR038488">
    <property type="entry name" value="Integrase_DNA-bd_sf"/>
</dbReference>
<evidence type="ECO:0000256" key="1">
    <source>
        <dbReference type="ARBA" id="ARBA00008857"/>
    </source>
</evidence>
<dbReference type="SUPFAM" id="SSF56349">
    <property type="entry name" value="DNA breaking-rejoining enzymes"/>
    <property type="match status" value="1"/>
</dbReference>
<dbReference type="InterPro" id="IPR025166">
    <property type="entry name" value="Integrase_DNA_bind_dom"/>
</dbReference>
<dbReference type="InterPro" id="IPR002104">
    <property type="entry name" value="Integrase_catalytic"/>
</dbReference>
<gene>
    <name evidence="6" type="primary">int</name>
    <name evidence="6" type="ORF">GCM10011395_23070</name>
</gene>
<dbReference type="PANTHER" id="PTHR30629">
    <property type="entry name" value="PROPHAGE INTEGRASE"/>
    <property type="match status" value="1"/>
</dbReference>
<evidence type="ECO:0000259" key="5">
    <source>
        <dbReference type="PROSITE" id="PS51898"/>
    </source>
</evidence>
<accession>A0ABQ1GXG9</accession>
<dbReference type="PROSITE" id="PS51898">
    <property type="entry name" value="TYR_RECOMBINASE"/>
    <property type="match status" value="1"/>
</dbReference>
<dbReference type="InterPro" id="IPR011010">
    <property type="entry name" value="DNA_brk_join_enz"/>
</dbReference>
<evidence type="ECO:0000313" key="6">
    <source>
        <dbReference type="EMBL" id="GGA52095.1"/>
    </source>
</evidence>
<dbReference type="EMBL" id="BMDW01000013">
    <property type="protein sequence ID" value="GGA52095.1"/>
    <property type="molecule type" value="Genomic_DNA"/>
</dbReference>
<evidence type="ECO:0000256" key="2">
    <source>
        <dbReference type="ARBA" id="ARBA00022908"/>
    </source>
</evidence>
<dbReference type="Pfam" id="PF13356">
    <property type="entry name" value="Arm-DNA-bind_3"/>
    <property type="match status" value="1"/>
</dbReference>
<evidence type="ECO:0000313" key="7">
    <source>
        <dbReference type="Proteomes" id="UP000618591"/>
    </source>
</evidence>
<dbReference type="Gene3D" id="3.30.160.390">
    <property type="entry name" value="Integrase, DNA-binding domain"/>
    <property type="match status" value="1"/>
</dbReference>
<name>A0ABQ1GXG9_9SPHN</name>
<organism evidence="6 7">
    <name type="scientific">Sphingomonas psychrolutea</name>
    <dbReference type="NCBI Taxonomy" id="1259676"/>
    <lineage>
        <taxon>Bacteria</taxon>
        <taxon>Pseudomonadati</taxon>
        <taxon>Pseudomonadota</taxon>
        <taxon>Alphaproteobacteria</taxon>
        <taxon>Sphingomonadales</taxon>
        <taxon>Sphingomonadaceae</taxon>
        <taxon>Sphingomonas</taxon>
    </lineage>
</organism>
<dbReference type="InterPro" id="IPR053876">
    <property type="entry name" value="Phage_int_M"/>
</dbReference>
<keyword evidence="3" id="KW-0238">DNA-binding</keyword>
<keyword evidence="4" id="KW-0233">DNA recombination</keyword>
<dbReference type="Proteomes" id="UP000618591">
    <property type="component" value="Unassembled WGS sequence"/>
</dbReference>
<dbReference type="InterPro" id="IPR013762">
    <property type="entry name" value="Integrase-like_cat_sf"/>
</dbReference>
<feature type="domain" description="Tyr recombinase" evidence="5">
    <location>
        <begin position="208"/>
        <end position="383"/>
    </location>
</feature>
<reference evidence="7" key="1">
    <citation type="journal article" date="2019" name="Int. J. Syst. Evol. Microbiol.">
        <title>The Global Catalogue of Microorganisms (GCM) 10K type strain sequencing project: providing services to taxonomists for standard genome sequencing and annotation.</title>
        <authorList>
            <consortium name="The Broad Institute Genomics Platform"/>
            <consortium name="The Broad Institute Genome Sequencing Center for Infectious Disease"/>
            <person name="Wu L."/>
            <person name="Ma J."/>
        </authorList>
    </citation>
    <scope>NUCLEOTIDE SEQUENCE [LARGE SCALE GENOMIC DNA]</scope>
    <source>
        <strain evidence="7">CGMCC 1.10106</strain>
    </source>
</reference>